<feature type="compositionally biased region" description="Basic residues" evidence="1">
    <location>
        <begin position="74"/>
        <end position="86"/>
    </location>
</feature>
<evidence type="ECO:0000313" key="3">
    <source>
        <dbReference type="Proteomes" id="UP000287651"/>
    </source>
</evidence>
<evidence type="ECO:0000256" key="1">
    <source>
        <dbReference type="SAM" id="MobiDB-lite"/>
    </source>
</evidence>
<gene>
    <name evidence="2" type="ORF">B296_00049680</name>
</gene>
<dbReference type="Proteomes" id="UP000287651">
    <property type="component" value="Unassembled WGS sequence"/>
</dbReference>
<comment type="caution">
    <text evidence="2">The sequence shown here is derived from an EMBL/GenBank/DDBJ whole genome shotgun (WGS) entry which is preliminary data.</text>
</comment>
<dbReference type="EMBL" id="AMZH03013274">
    <property type="protein sequence ID" value="RRT49554.1"/>
    <property type="molecule type" value="Genomic_DNA"/>
</dbReference>
<organism evidence="2 3">
    <name type="scientific">Ensete ventricosum</name>
    <name type="common">Abyssinian banana</name>
    <name type="synonym">Musa ensete</name>
    <dbReference type="NCBI Taxonomy" id="4639"/>
    <lineage>
        <taxon>Eukaryota</taxon>
        <taxon>Viridiplantae</taxon>
        <taxon>Streptophyta</taxon>
        <taxon>Embryophyta</taxon>
        <taxon>Tracheophyta</taxon>
        <taxon>Spermatophyta</taxon>
        <taxon>Magnoliopsida</taxon>
        <taxon>Liliopsida</taxon>
        <taxon>Zingiberales</taxon>
        <taxon>Musaceae</taxon>
        <taxon>Ensete</taxon>
    </lineage>
</organism>
<evidence type="ECO:0000313" key="2">
    <source>
        <dbReference type="EMBL" id="RRT49554.1"/>
    </source>
</evidence>
<proteinExistence type="predicted"/>
<protein>
    <submittedName>
        <fullName evidence="2">Uncharacterized protein</fullName>
    </submittedName>
</protein>
<sequence>MYCVKASYRPVYTGPVADWYVDRSLPGGTAKIDRRRSISFIGGRFRLLAVDFDRRRSIEGEIDHRRSIEEEKGKKKKRKRSTSRCPRLRAARGRLLSQHWERDRGDITPLFLF</sequence>
<accession>A0A426YCU3</accession>
<dbReference type="AlphaFoldDB" id="A0A426YCU3"/>
<feature type="region of interest" description="Disordered" evidence="1">
    <location>
        <begin position="65"/>
        <end position="86"/>
    </location>
</feature>
<reference evidence="2 3" key="1">
    <citation type="journal article" date="2014" name="Agronomy (Basel)">
        <title>A Draft Genome Sequence for Ensete ventricosum, the Drought-Tolerant Tree Against Hunger.</title>
        <authorList>
            <person name="Harrison J."/>
            <person name="Moore K.A."/>
            <person name="Paszkiewicz K."/>
            <person name="Jones T."/>
            <person name="Grant M."/>
            <person name="Ambacheew D."/>
            <person name="Muzemil S."/>
            <person name="Studholme D.J."/>
        </authorList>
    </citation>
    <scope>NUCLEOTIDE SEQUENCE [LARGE SCALE GENOMIC DNA]</scope>
</reference>
<name>A0A426YCU3_ENSVE</name>